<sequence length="282" mass="30541">MIEFGDFDAQPEFMGPLSPVELSSPGVSPTALRQVLSTLPVLYRRTPSVSSVSSMSSLSSYCSSGPTTPTEDMPPTTITPGMLYLQNTSSMSNEPMESCPGSPDSSITSTPISSPIKSEFFSTPCADTAALLTPTTEPCFSPFYSPSPMPFHPSTAAASYALQQVASASATPSPPATPPPMVRSASSASTVSTASSIAQKRSYPLIVSSMDKPHKCEQCPKRFKRLEHLRRHARTHTDERPFICDVDTCRRKFSRSDNLRAHRRTHMRKGGRNGYVEGLEPL</sequence>
<comment type="caution">
    <text evidence="1">The sequence shown here is derived from an EMBL/GenBank/DDBJ whole genome shotgun (WGS) entry which is preliminary data.</text>
</comment>
<evidence type="ECO:0000313" key="2">
    <source>
        <dbReference type="Proteomes" id="UP001489719"/>
    </source>
</evidence>
<dbReference type="EMBL" id="MU970042">
    <property type="protein sequence ID" value="KAK9325163.1"/>
    <property type="molecule type" value="Genomic_DNA"/>
</dbReference>
<dbReference type="Proteomes" id="UP001489719">
    <property type="component" value="Unassembled WGS sequence"/>
</dbReference>
<proteinExistence type="predicted"/>
<organism evidence="1 2">
    <name type="scientific">Lipomyces orientalis</name>
    <dbReference type="NCBI Taxonomy" id="1233043"/>
    <lineage>
        <taxon>Eukaryota</taxon>
        <taxon>Fungi</taxon>
        <taxon>Dikarya</taxon>
        <taxon>Ascomycota</taxon>
        <taxon>Saccharomycotina</taxon>
        <taxon>Lipomycetes</taxon>
        <taxon>Lipomycetales</taxon>
        <taxon>Lipomycetaceae</taxon>
        <taxon>Lipomyces</taxon>
    </lineage>
</organism>
<reference evidence="2" key="1">
    <citation type="journal article" date="2024" name="Front. Bioeng. Biotechnol.">
        <title>Genome-scale model development and genomic sequencing of the oleaginous clade Lipomyces.</title>
        <authorList>
            <person name="Czajka J.J."/>
            <person name="Han Y."/>
            <person name="Kim J."/>
            <person name="Mondo S.J."/>
            <person name="Hofstad B.A."/>
            <person name="Robles A."/>
            <person name="Haridas S."/>
            <person name="Riley R."/>
            <person name="LaButti K."/>
            <person name="Pangilinan J."/>
            <person name="Andreopoulos W."/>
            <person name="Lipzen A."/>
            <person name="Yan J."/>
            <person name="Wang M."/>
            <person name="Ng V."/>
            <person name="Grigoriev I.V."/>
            <person name="Spatafora J.W."/>
            <person name="Magnuson J.K."/>
            <person name="Baker S.E."/>
            <person name="Pomraning K.R."/>
        </authorList>
    </citation>
    <scope>NUCLEOTIDE SEQUENCE [LARGE SCALE GENOMIC DNA]</scope>
    <source>
        <strain evidence="2">CBS 10300</strain>
    </source>
</reference>
<protein>
    <submittedName>
        <fullName evidence="1">Uncharacterized protein</fullName>
    </submittedName>
</protein>
<gene>
    <name evidence="1" type="ORF">V1517DRAFT_202202</name>
</gene>
<keyword evidence="2" id="KW-1185">Reference proteome</keyword>
<accession>A0ACC3TY92</accession>
<name>A0ACC3TY92_9ASCO</name>
<evidence type="ECO:0000313" key="1">
    <source>
        <dbReference type="EMBL" id="KAK9325163.1"/>
    </source>
</evidence>